<dbReference type="InterPro" id="IPR010139">
    <property type="entry name" value="Imidazole-glycPsynth_HisH"/>
</dbReference>
<feature type="active site" evidence="10">
    <location>
        <position position="195"/>
    </location>
</feature>
<dbReference type="EMBL" id="JAGJRS010000034">
    <property type="protein sequence ID" value="MBP1475789.1"/>
    <property type="molecule type" value="Genomic_DNA"/>
</dbReference>
<protein>
    <recommendedName>
        <fullName evidence="10">Imidazole glycerol phosphate synthase subunit HisH</fullName>
        <ecNumber evidence="10">4.3.2.10</ecNumber>
    </recommendedName>
    <alternativeName>
        <fullName evidence="10">IGP synthase glutaminase subunit</fullName>
        <ecNumber evidence="10">3.5.1.2</ecNumber>
    </alternativeName>
    <alternativeName>
        <fullName evidence="10">IGP synthase subunit HisH</fullName>
    </alternativeName>
    <alternativeName>
        <fullName evidence="10">ImGP synthase subunit HisH</fullName>
        <shortName evidence="10">IGPS subunit HisH</shortName>
    </alternativeName>
</protein>
<dbReference type="EC" id="3.5.1.2" evidence="10"/>
<dbReference type="SUPFAM" id="SSF52317">
    <property type="entry name" value="Class I glutamine amidotransferase-like"/>
    <property type="match status" value="1"/>
</dbReference>
<evidence type="ECO:0000256" key="8">
    <source>
        <dbReference type="ARBA" id="ARBA00047838"/>
    </source>
</evidence>
<dbReference type="PIRSF" id="PIRSF000495">
    <property type="entry name" value="Amidotransf_hisH"/>
    <property type="match status" value="1"/>
</dbReference>
<dbReference type="PROSITE" id="PS51273">
    <property type="entry name" value="GATASE_TYPE_1"/>
    <property type="match status" value="1"/>
</dbReference>
<keyword evidence="6 10" id="KW-0368">Histidine biosynthesis</keyword>
<dbReference type="HAMAP" id="MF_00278">
    <property type="entry name" value="HisH"/>
    <property type="match status" value="1"/>
</dbReference>
<evidence type="ECO:0000256" key="6">
    <source>
        <dbReference type="ARBA" id="ARBA00023102"/>
    </source>
</evidence>
<proteinExistence type="inferred from homology"/>
<evidence type="ECO:0000259" key="11">
    <source>
        <dbReference type="Pfam" id="PF00117"/>
    </source>
</evidence>
<sequence>MTSTPDARAGTEPSSASVVLVDAGGTNIGSVRYALQRLGVDAPLTSDPAAIRAAGKVILPGVGAAGPAMARLQALGLIDVLRSLTQPVLGVCLGMQLLCARSEEGDVDCLGLIPATVRRLQPASGVRVPHMGWNRLRTCSEHPLLDGIDADAQVYFVHSYAVPPGDYTLVSARHGVPFSAVVARGNFFGMQFHPERSSTVGARLLRNFLAL</sequence>
<dbReference type="CDD" id="cd01748">
    <property type="entry name" value="GATase1_IGP_Synthase"/>
    <property type="match status" value="1"/>
</dbReference>
<evidence type="ECO:0000256" key="3">
    <source>
        <dbReference type="ARBA" id="ARBA00022605"/>
    </source>
</evidence>
<keyword evidence="3 10" id="KW-0028">Amino-acid biosynthesis</keyword>
<comment type="subunit">
    <text evidence="2 10">Heterodimer of HisH and HisF.</text>
</comment>
<dbReference type="PANTHER" id="PTHR42701:SF1">
    <property type="entry name" value="IMIDAZOLE GLYCEROL PHOSPHATE SYNTHASE SUBUNIT HISH"/>
    <property type="match status" value="1"/>
</dbReference>
<comment type="caution">
    <text evidence="12">The sequence shown here is derived from an EMBL/GenBank/DDBJ whole genome shotgun (WGS) entry which is preliminary data.</text>
</comment>
<evidence type="ECO:0000256" key="2">
    <source>
        <dbReference type="ARBA" id="ARBA00011152"/>
    </source>
</evidence>
<dbReference type="Pfam" id="PF00117">
    <property type="entry name" value="GATase"/>
    <property type="match status" value="1"/>
</dbReference>
<reference evidence="12 13" key="1">
    <citation type="submission" date="2021-04" db="EMBL/GenBank/DDBJ databases">
        <authorList>
            <person name="Huq M.A."/>
        </authorList>
    </citation>
    <scope>NUCLEOTIDE SEQUENCE [LARGE SCALE GENOMIC DNA]</scope>
    <source>
        <strain evidence="12 13">MAH-13</strain>
    </source>
</reference>
<feature type="active site" description="Nucleophile" evidence="10">
    <location>
        <position position="92"/>
    </location>
</feature>
<evidence type="ECO:0000313" key="13">
    <source>
        <dbReference type="Proteomes" id="UP000823790"/>
    </source>
</evidence>
<comment type="catalytic activity">
    <reaction evidence="8 10">
        <text>5-[(5-phospho-1-deoxy-D-ribulos-1-ylimino)methylamino]-1-(5-phospho-beta-D-ribosyl)imidazole-4-carboxamide + L-glutamine = D-erythro-1-(imidazol-4-yl)glycerol 3-phosphate + 5-amino-1-(5-phospho-beta-D-ribosyl)imidazole-4-carboxamide + L-glutamate + H(+)</text>
        <dbReference type="Rhea" id="RHEA:24793"/>
        <dbReference type="ChEBI" id="CHEBI:15378"/>
        <dbReference type="ChEBI" id="CHEBI:29985"/>
        <dbReference type="ChEBI" id="CHEBI:58278"/>
        <dbReference type="ChEBI" id="CHEBI:58359"/>
        <dbReference type="ChEBI" id="CHEBI:58475"/>
        <dbReference type="ChEBI" id="CHEBI:58525"/>
        <dbReference type="EC" id="4.3.2.10"/>
    </reaction>
</comment>
<evidence type="ECO:0000256" key="10">
    <source>
        <dbReference type="HAMAP-Rule" id="MF_00278"/>
    </source>
</evidence>
<accession>A0ABS4DRV4</accession>
<dbReference type="InterPro" id="IPR017926">
    <property type="entry name" value="GATASE"/>
</dbReference>
<feature type="domain" description="Glutamine amidotransferase" evidence="11">
    <location>
        <begin position="20"/>
        <end position="209"/>
    </location>
</feature>
<comment type="pathway">
    <text evidence="1 10">Amino-acid biosynthesis; L-histidine biosynthesis; L-histidine from 5-phospho-alpha-D-ribose 1-diphosphate: step 5/9.</text>
</comment>
<organism evidence="12 13">
    <name type="scientific">Frateuria flava</name>
    <dbReference type="NCBI Taxonomy" id="2821489"/>
    <lineage>
        <taxon>Bacteria</taxon>
        <taxon>Pseudomonadati</taxon>
        <taxon>Pseudomonadota</taxon>
        <taxon>Gammaproteobacteria</taxon>
        <taxon>Lysobacterales</taxon>
        <taxon>Rhodanobacteraceae</taxon>
        <taxon>Frateuria</taxon>
    </lineage>
</organism>
<dbReference type="Proteomes" id="UP000823790">
    <property type="component" value="Unassembled WGS sequence"/>
</dbReference>
<keyword evidence="5 10" id="KW-0315">Glutamine amidotransferase</keyword>
<evidence type="ECO:0000256" key="9">
    <source>
        <dbReference type="ARBA" id="ARBA00049534"/>
    </source>
</evidence>
<dbReference type="NCBIfam" id="TIGR01855">
    <property type="entry name" value="IMP_synth_hisH"/>
    <property type="match status" value="1"/>
</dbReference>
<evidence type="ECO:0000256" key="1">
    <source>
        <dbReference type="ARBA" id="ARBA00005091"/>
    </source>
</evidence>
<keyword evidence="7 10" id="KW-0456">Lyase</keyword>
<evidence type="ECO:0000256" key="5">
    <source>
        <dbReference type="ARBA" id="ARBA00022962"/>
    </source>
</evidence>
<evidence type="ECO:0000256" key="7">
    <source>
        <dbReference type="ARBA" id="ARBA00023239"/>
    </source>
</evidence>
<name>A0ABS4DRV4_9GAMM</name>
<comment type="function">
    <text evidence="10">IGPS catalyzes the conversion of PRFAR and glutamine to IGP, AICAR and glutamate. The HisH subunit catalyzes the hydrolysis of glutamine to glutamate and ammonia as part of the synthesis of IGP and AICAR. The resulting ammonia molecule is channeled to the active site of HisF.</text>
</comment>
<feature type="active site" evidence="10">
    <location>
        <position position="193"/>
    </location>
</feature>
<keyword evidence="4 10" id="KW-0378">Hydrolase</keyword>
<dbReference type="EC" id="4.3.2.10" evidence="10"/>
<dbReference type="PANTHER" id="PTHR42701">
    <property type="entry name" value="IMIDAZOLE GLYCEROL PHOSPHATE SYNTHASE SUBUNIT HISH"/>
    <property type="match status" value="1"/>
</dbReference>
<gene>
    <name evidence="10 12" type="primary">hisH</name>
    <name evidence="12" type="ORF">J7I44_15890</name>
</gene>
<evidence type="ECO:0000256" key="4">
    <source>
        <dbReference type="ARBA" id="ARBA00022801"/>
    </source>
</evidence>
<keyword evidence="10" id="KW-0963">Cytoplasm</keyword>
<dbReference type="Gene3D" id="3.40.50.880">
    <property type="match status" value="1"/>
</dbReference>
<keyword evidence="13" id="KW-1185">Reference proteome</keyword>
<evidence type="ECO:0000313" key="12">
    <source>
        <dbReference type="EMBL" id="MBP1475789.1"/>
    </source>
</evidence>
<comment type="subcellular location">
    <subcellularLocation>
        <location evidence="10">Cytoplasm</location>
    </subcellularLocation>
</comment>
<dbReference type="InterPro" id="IPR029062">
    <property type="entry name" value="Class_I_gatase-like"/>
</dbReference>
<comment type="catalytic activity">
    <reaction evidence="9 10">
        <text>L-glutamine + H2O = L-glutamate + NH4(+)</text>
        <dbReference type="Rhea" id="RHEA:15889"/>
        <dbReference type="ChEBI" id="CHEBI:15377"/>
        <dbReference type="ChEBI" id="CHEBI:28938"/>
        <dbReference type="ChEBI" id="CHEBI:29985"/>
        <dbReference type="ChEBI" id="CHEBI:58359"/>
        <dbReference type="EC" id="3.5.1.2"/>
    </reaction>
</comment>